<keyword evidence="8" id="KW-1185">Reference proteome</keyword>
<keyword evidence="4" id="KW-0720">Serine protease</keyword>
<dbReference type="SMART" id="SM00020">
    <property type="entry name" value="Tryp_SPc"/>
    <property type="match status" value="2"/>
</dbReference>
<dbReference type="GO" id="GO:0006508">
    <property type="term" value="P:proteolysis"/>
    <property type="evidence" value="ECO:0007669"/>
    <property type="project" value="UniProtKB-KW"/>
</dbReference>
<dbReference type="PROSITE" id="PS00134">
    <property type="entry name" value="TRYPSIN_HIS"/>
    <property type="match status" value="2"/>
</dbReference>
<keyword evidence="3" id="KW-0378">Hydrolase</keyword>
<dbReference type="PANTHER" id="PTHR24276:SF91">
    <property type="entry name" value="AT26814P-RELATED"/>
    <property type="match status" value="1"/>
</dbReference>
<dbReference type="Proteomes" id="UP000053268">
    <property type="component" value="Unassembled WGS sequence"/>
</dbReference>
<dbReference type="PANTHER" id="PTHR24276">
    <property type="entry name" value="POLYSERASE-RELATED"/>
    <property type="match status" value="1"/>
</dbReference>
<organism evidence="7 8">
    <name type="scientific">Papilio xuthus</name>
    <name type="common">Asian swallowtail butterfly</name>
    <dbReference type="NCBI Taxonomy" id="66420"/>
    <lineage>
        <taxon>Eukaryota</taxon>
        <taxon>Metazoa</taxon>
        <taxon>Ecdysozoa</taxon>
        <taxon>Arthropoda</taxon>
        <taxon>Hexapoda</taxon>
        <taxon>Insecta</taxon>
        <taxon>Pterygota</taxon>
        <taxon>Neoptera</taxon>
        <taxon>Endopterygota</taxon>
        <taxon>Lepidoptera</taxon>
        <taxon>Glossata</taxon>
        <taxon>Ditrysia</taxon>
        <taxon>Papilionoidea</taxon>
        <taxon>Papilionidae</taxon>
        <taxon>Papilioninae</taxon>
        <taxon>Papilio</taxon>
    </lineage>
</organism>
<comment type="similarity">
    <text evidence="1">Belongs to the peptidase S1 family.</text>
</comment>
<feature type="domain" description="Peptidase S1" evidence="6">
    <location>
        <begin position="263"/>
        <end position="494"/>
    </location>
</feature>
<dbReference type="Gene3D" id="2.40.10.10">
    <property type="entry name" value="Trypsin-like serine proteases"/>
    <property type="match status" value="2"/>
</dbReference>
<evidence type="ECO:0000256" key="2">
    <source>
        <dbReference type="ARBA" id="ARBA00022670"/>
    </source>
</evidence>
<dbReference type="Pfam" id="PF00089">
    <property type="entry name" value="Trypsin"/>
    <property type="match status" value="2"/>
</dbReference>
<keyword evidence="2" id="KW-0645">Protease</keyword>
<dbReference type="InterPro" id="IPR018114">
    <property type="entry name" value="TRYPSIN_HIS"/>
</dbReference>
<evidence type="ECO:0000313" key="8">
    <source>
        <dbReference type="Proteomes" id="UP000053268"/>
    </source>
</evidence>
<proteinExistence type="inferred from homology"/>
<dbReference type="InterPro" id="IPR001314">
    <property type="entry name" value="Peptidase_S1A"/>
</dbReference>
<gene>
    <name evidence="7" type="ORF">RR46_12077</name>
</gene>
<dbReference type="STRING" id="66420.A0A194PQ32"/>
<evidence type="ECO:0000259" key="6">
    <source>
        <dbReference type="PROSITE" id="PS50240"/>
    </source>
</evidence>
<dbReference type="CDD" id="cd00190">
    <property type="entry name" value="Tryp_SPc"/>
    <property type="match status" value="2"/>
</dbReference>
<evidence type="ECO:0000313" key="7">
    <source>
        <dbReference type="EMBL" id="KPI95073.1"/>
    </source>
</evidence>
<dbReference type="AlphaFoldDB" id="A0A194PQ32"/>
<dbReference type="EMBL" id="KQ459597">
    <property type="protein sequence ID" value="KPI95073.1"/>
    <property type="molecule type" value="Genomic_DNA"/>
</dbReference>
<evidence type="ECO:0000256" key="5">
    <source>
        <dbReference type="ARBA" id="ARBA00023157"/>
    </source>
</evidence>
<sequence length="494" mass="54064">MLPYIIKQYLLEMRTLPLVILLAVGIAAVTGQKDFNVIVGGVETVIDNHPYTAALLYTADLAFYTQSCVGAVLNSRAVLSAAHCFYGDDTLLWRIRVGSNYANSGGIVHITSRIINHPDFNTFYYYNDIALLHSASVLTSNNVRPASIAGPNYIVPDTQPLLAVGWGKSSANATASERIRQIQVNYINMNTCRNIYVILAMYPTTDMMCSGWLDTYRGKECQGEAGGPVLHNNVIVGVTSWGQQCVLNHYPGISTRNKVIHPIVGGVETSIESHPYTASLLYSADLAAYVQTCVGAVLNSRTVLSAAHCFIGDATYAWRIRLGSDFANSGGTVYTTFRIMNHPDFNPFYYEADVSLLQSASTFLYSDRVRPAAIAGPNYNVGDNQPLLAVGWGKSSANATVTERLRQIQVNHINLATCRNIYWALSMYPSEVMLCSGWLDTYRGKECQGTTGGPLLHNNVIVGVTSWGEQCVLNQYPGISARISNYTSWIQANA</sequence>
<reference evidence="7 8" key="1">
    <citation type="journal article" date="2015" name="Nat. Commun.">
        <title>Outbred genome sequencing and CRISPR/Cas9 gene editing in butterflies.</title>
        <authorList>
            <person name="Li X."/>
            <person name="Fan D."/>
            <person name="Zhang W."/>
            <person name="Liu G."/>
            <person name="Zhang L."/>
            <person name="Zhao L."/>
            <person name="Fang X."/>
            <person name="Chen L."/>
            <person name="Dong Y."/>
            <person name="Chen Y."/>
            <person name="Ding Y."/>
            <person name="Zhao R."/>
            <person name="Feng M."/>
            <person name="Zhu Y."/>
            <person name="Feng Y."/>
            <person name="Jiang X."/>
            <person name="Zhu D."/>
            <person name="Xiang H."/>
            <person name="Feng X."/>
            <person name="Li S."/>
            <person name="Wang J."/>
            <person name="Zhang G."/>
            <person name="Kronforst M.R."/>
            <person name="Wang W."/>
        </authorList>
    </citation>
    <scope>NUCLEOTIDE SEQUENCE [LARGE SCALE GENOMIC DNA]</scope>
    <source>
        <strain evidence="7">Ya'a_city_454_Px</strain>
        <tissue evidence="7">Whole body</tissue>
    </source>
</reference>
<protein>
    <submittedName>
        <fullName evidence="7">Trypsin CFT-1</fullName>
    </submittedName>
</protein>
<dbReference type="SUPFAM" id="SSF50494">
    <property type="entry name" value="Trypsin-like serine proteases"/>
    <property type="match status" value="2"/>
</dbReference>
<dbReference type="InterPro" id="IPR009003">
    <property type="entry name" value="Peptidase_S1_PA"/>
</dbReference>
<dbReference type="GO" id="GO:0004252">
    <property type="term" value="F:serine-type endopeptidase activity"/>
    <property type="evidence" value="ECO:0007669"/>
    <property type="project" value="InterPro"/>
</dbReference>
<dbReference type="InterPro" id="IPR050430">
    <property type="entry name" value="Peptidase_S1"/>
</dbReference>
<feature type="domain" description="Peptidase S1" evidence="6">
    <location>
        <begin position="38"/>
        <end position="272"/>
    </location>
</feature>
<name>A0A194PQ32_PAPXU</name>
<dbReference type="InterPro" id="IPR043504">
    <property type="entry name" value="Peptidase_S1_PA_chymotrypsin"/>
</dbReference>
<dbReference type="InterPro" id="IPR001254">
    <property type="entry name" value="Trypsin_dom"/>
</dbReference>
<evidence type="ECO:0000256" key="3">
    <source>
        <dbReference type="ARBA" id="ARBA00022801"/>
    </source>
</evidence>
<evidence type="ECO:0000256" key="4">
    <source>
        <dbReference type="ARBA" id="ARBA00022825"/>
    </source>
</evidence>
<keyword evidence="5" id="KW-1015">Disulfide bond</keyword>
<dbReference type="PROSITE" id="PS50240">
    <property type="entry name" value="TRYPSIN_DOM"/>
    <property type="match status" value="2"/>
</dbReference>
<evidence type="ECO:0000256" key="1">
    <source>
        <dbReference type="ARBA" id="ARBA00007664"/>
    </source>
</evidence>
<accession>A0A194PQ32</accession>
<dbReference type="PRINTS" id="PR00722">
    <property type="entry name" value="CHYMOTRYPSIN"/>
</dbReference>